<reference evidence="1" key="1">
    <citation type="journal article" date="2020" name="mSystems">
        <title>Genome- and Community-Level Interaction Insights into Carbon Utilization and Element Cycling Functions of Hydrothermarchaeota in Hydrothermal Sediment.</title>
        <authorList>
            <person name="Zhou Z."/>
            <person name="Liu Y."/>
            <person name="Xu W."/>
            <person name="Pan J."/>
            <person name="Luo Z.H."/>
            <person name="Li M."/>
        </authorList>
    </citation>
    <scope>NUCLEOTIDE SEQUENCE [LARGE SCALE GENOMIC DNA]</scope>
    <source>
        <strain evidence="1">HyVt-501</strain>
    </source>
</reference>
<dbReference type="EMBL" id="DRNB01000094">
    <property type="protein sequence ID" value="HHJ63758.1"/>
    <property type="molecule type" value="Genomic_DNA"/>
</dbReference>
<protein>
    <recommendedName>
        <fullName evidence="2">DUF4352 domain-containing protein</fullName>
    </recommendedName>
</protein>
<evidence type="ECO:0008006" key="2">
    <source>
        <dbReference type="Google" id="ProtNLM"/>
    </source>
</evidence>
<gene>
    <name evidence="1" type="ORF">ENJ61_02520</name>
</gene>
<dbReference type="PROSITE" id="PS51257">
    <property type="entry name" value="PROKAR_LIPOPROTEIN"/>
    <property type="match status" value="1"/>
</dbReference>
<sequence>MSALLRLLCLLVPVLLTISCAQKKLVPLGASGGEAVCISGSVKVSAGFGGWRGRPHDLDSYLTLFRLSFENRGREPVELSYRDILLIDDRNRQLNALDPRLAVSAVAGAPRRGVVLEFVYGIPYLSLGFGSVYYGKGYGRDVVNLAFVPGRVAPGSRIKGFVYFQKLPEDTQELTLRVIYRTGGREEVCDLRFRVEKEDEEGGASDWSEEDW</sequence>
<name>A0A7C5Q7M7_AQUAO</name>
<comment type="caution">
    <text evidence="1">The sequence shown here is derived from an EMBL/GenBank/DDBJ whole genome shotgun (WGS) entry which is preliminary data.</text>
</comment>
<organism evidence="1">
    <name type="scientific">Aquifex aeolicus</name>
    <dbReference type="NCBI Taxonomy" id="63363"/>
    <lineage>
        <taxon>Bacteria</taxon>
        <taxon>Pseudomonadati</taxon>
        <taxon>Aquificota</taxon>
        <taxon>Aquificia</taxon>
        <taxon>Aquificales</taxon>
        <taxon>Aquificaceae</taxon>
        <taxon>Aquifex</taxon>
    </lineage>
</organism>
<dbReference type="AlphaFoldDB" id="A0A7C5Q7M7"/>
<dbReference type="Proteomes" id="UP000885792">
    <property type="component" value="Unassembled WGS sequence"/>
</dbReference>
<accession>A0A7C5Q7M7</accession>
<proteinExistence type="predicted"/>
<evidence type="ECO:0000313" key="1">
    <source>
        <dbReference type="EMBL" id="HHJ63758.1"/>
    </source>
</evidence>